<dbReference type="SMART" id="SM00255">
    <property type="entry name" value="TIR"/>
    <property type="match status" value="1"/>
</dbReference>
<dbReference type="Gene3D" id="3.80.10.10">
    <property type="entry name" value="Ribonuclease Inhibitor"/>
    <property type="match status" value="1"/>
</dbReference>
<dbReference type="PANTHER" id="PTHR24365:SF541">
    <property type="entry name" value="PROTEIN TOLL-RELATED"/>
    <property type="match status" value="1"/>
</dbReference>
<keyword evidence="4 6" id="KW-1133">Transmembrane helix</keyword>
<dbReference type="AlphaFoldDB" id="A0A8B6H4E8"/>
<keyword evidence="2 6" id="KW-0812">Transmembrane</keyword>
<dbReference type="OrthoDB" id="1421090at2759"/>
<dbReference type="GO" id="GO:0007165">
    <property type="term" value="P:signal transduction"/>
    <property type="evidence" value="ECO:0007669"/>
    <property type="project" value="InterPro"/>
</dbReference>
<evidence type="ECO:0000256" key="6">
    <source>
        <dbReference type="SAM" id="Phobius"/>
    </source>
</evidence>
<dbReference type="Proteomes" id="UP000596742">
    <property type="component" value="Unassembled WGS sequence"/>
</dbReference>
<name>A0A8B6H4E8_MYTGA</name>
<evidence type="ECO:0000256" key="2">
    <source>
        <dbReference type="ARBA" id="ARBA00022692"/>
    </source>
</evidence>
<dbReference type="EMBL" id="UYJE01009402">
    <property type="protein sequence ID" value="VDI73198.1"/>
    <property type="molecule type" value="Genomic_DNA"/>
</dbReference>
<dbReference type="GO" id="GO:0005886">
    <property type="term" value="C:plasma membrane"/>
    <property type="evidence" value="ECO:0007669"/>
    <property type="project" value="TreeGrafter"/>
</dbReference>
<comment type="subcellular location">
    <subcellularLocation>
        <location evidence="1">Membrane</location>
        <topology evidence="1">Single-pass membrane protein</topology>
    </subcellularLocation>
</comment>
<evidence type="ECO:0000256" key="4">
    <source>
        <dbReference type="ARBA" id="ARBA00022989"/>
    </source>
</evidence>
<keyword evidence="9" id="KW-1185">Reference proteome</keyword>
<dbReference type="SUPFAM" id="SSF52058">
    <property type="entry name" value="L domain-like"/>
    <property type="match status" value="1"/>
</dbReference>
<keyword evidence="3" id="KW-0732">Signal</keyword>
<evidence type="ECO:0000256" key="1">
    <source>
        <dbReference type="ARBA" id="ARBA00004167"/>
    </source>
</evidence>
<evidence type="ECO:0000256" key="5">
    <source>
        <dbReference type="ARBA" id="ARBA00023136"/>
    </source>
</evidence>
<dbReference type="InterPro" id="IPR032675">
    <property type="entry name" value="LRR_dom_sf"/>
</dbReference>
<evidence type="ECO:0000259" key="7">
    <source>
        <dbReference type="PROSITE" id="PS50104"/>
    </source>
</evidence>
<dbReference type="Gene3D" id="3.40.50.10140">
    <property type="entry name" value="Toll/interleukin-1 receptor homology (TIR) domain"/>
    <property type="match status" value="1"/>
</dbReference>
<dbReference type="Pfam" id="PF01582">
    <property type="entry name" value="TIR"/>
    <property type="match status" value="1"/>
</dbReference>
<sequence length="435" mass="51001">MTNSVRDVYSFMPQYFSLLLSKTQIEEIYADNNNFVEAFGNEEFFMLHSTLKVCDFANNRLLKFHFGMPFLLTLNLRNNSLGVYLSKNRYTNSSKTYLREVDLSFNSIQDLSFTVFHGHVNTIKINLSNNKISDLTFDISHLISLENRDLSCNNINGITSQKSMDTLHKISKTSKLKIDLSNNLLKCKCQNLHFLQWMEANLDMFINSNNYICQVDNNDVVHLTNVQEIIKQLEKEYSSYTMLIICITMGIITACITLAAGLMFRFRWRLRYLYYMTSHKYNVLKNIQSSDTYKYDAFILYANEETDFVVNEIIPNLESDDNIKLCVHQRDFVPEEEITHNITNGIHQSRRTICILTRSFLDSYYCMFEFNMARMESIYSRDSQNILFLIFFEQLRPKDLPLIILELVHSQSYIEYPNDEQGNVVFWGKIKDAIA</sequence>
<comment type="caution">
    <text evidence="8">The sequence shown here is derived from an EMBL/GenBank/DDBJ whole genome shotgun (WGS) entry which is preliminary data.</text>
</comment>
<organism evidence="8 9">
    <name type="scientific">Mytilus galloprovincialis</name>
    <name type="common">Mediterranean mussel</name>
    <dbReference type="NCBI Taxonomy" id="29158"/>
    <lineage>
        <taxon>Eukaryota</taxon>
        <taxon>Metazoa</taxon>
        <taxon>Spiralia</taxon>
        <taxon>Lophotrochozoa</taxon>
        <taxon>Mollusca</taxon>
        <taxon>Bivalvia</taxon>
        <taxon>Autobranchia</taxon>
        <taxon>Pteriomorphia</taxon>
        <taxon>Mytilida</taxon>
        <taxon>Mytiloidea</taxon>
        <taxon>Mytilidae</taxon>
        <taxon>Mytilinae</taxon>
        <taxon>Mytilus</taxon>
    </lineage>
</organism>
<evidence type="ECO:0000256" key="3">
    <source>
        <dbReference type="ARBA" id="ARBA00022729"/>
    </source>
</evidence>
<accession>A0A8B6H4E8</accession>
<dbReference type="PROSITE" id="PS50104">
    <property type="entry name" value="TIR"/>
    <property type="match status" value="1"/>
</dbReference>
<dbReference type="InterPro" id="IPR000157">
    <property type="entry name" value="TIR_dom"/>
</dbReference>
<dbReference type="PRINTS" id="PR01537">
    <property type="entry name" value="INTRLKN1R1F"/>
</dbReference>
<reference evidence="8" key="1">
    <citation type="submission" date="2018-11" db="EMBL/GenBank/DDBJ databases">
        <authorList>
            <person name="Alioto T."/>
            <person name="Alioto T."/>
        </authorList>
    </citation>
    <scope>NUCLEOTIDE SEQUENCE</scope>
</reference>
<feature type="transmembrane region" description="Helical" evidence="6">
    <location>
        <begin position="240"/>
        <end position="264"/>
    </location>
</feature>
<dbReference type="GO" id="GO:0038023">
    <property type="term" value="F:signaling receptor activity"/>
    <property type="evidence" value="ECO:0007669"/>
    <property type="project" value="TreeGrafter"/>
</dbReference>
<feature type="domain" description="TIR" evidence="7">
    <location>
        <begin position="293"/>
        <end position="434"/>
    </location>
</feature>
<proteinExistence type="predicted"/>
<dbReference type="InterPro" id="IPR035897">
    <property type="entry name" value="Toll_tir_struct_dom_sf"/>
</dbReference>
<evidence type="ECO:0000313" key="9">
    <source>
        <dbReference type="Proteomes" id="UP000596742"/>
    </source>
</evidence>
<dbReference type="PANTHER" id="PTHR24365">
    <property type="entry name" value="TOLL-LIKE RECEPTOR"/>
    <property type="match status" value="1"/>
</dbReference>
<evidence type="ECO:0000313" key="8">
    <source>
        <dbReference type="EMBL" id="VDI73198.1"/>
    </source>
</evidence>
<gene>
    <name evidence="8" type="ORF">MGAL_10B054725</name>
</gene>
<dbReference type="SUPFAM" id="SSF52200">
    <property type="entry name" value="Toll/Interleukin receptor TIR domain"/>
    <property type="match status" value="1"/>
</dbReference>
<keyword evidence="5 6" id="KW-0472">Membrane</keyword>
<protein>
    <recommendedName>
        <fullName evidence="7">TIR domain-containing protein</fullName>
    </recommendedName>
</protein>